<dbReference type="InterPro" id="IPR010982">
    <property type="entry name" value="Lambda_DNA-bd_dom_sf"/>
</dbReference>
<dbReference type="RefSeq" id="WP_142932659.1">
    <property type="nucleotide sequence ID" value="NZ_ML660166.1"/>
</dbReference>
<reference evidence="3 4" key="1">
    <citation type="submission" date="2019-07" db="EMBL/GenBank/DDBJ databases">
        <title>Draft genome for Aliikangiella sp. M105.</title>
        <authorList>
            <person name="Wang G."/>
        </authorList>
    </citation>
    <scope>NUCLEOTIDE SEQUENCE [LARGE SCALE GENOMIC DNA]</scope>
    <source>
        <strain evidence="3 4">M105</strain>
    </source>
</reference>
<dbReference type="Pfam" id="PF01381">
    <property type="entry name" value="HTH_3"/>
    <property type="match status" value="1"/>
</dbReference>
<sequence length="171" mass="18614">MELTDEFGRRMKARRQYFGWTQKELGDRVGISKGTVGDLESNRIKKTAFLPQIADTLEMKIDELLGNDALSYTDKLAAVAARSPVNLSTLANAVAQVKAATDEKGIVISDDLFSKISVILYQSAKKDLSAATLIELFCPEGLSDASRASSKAASKKASRSGPKERKTKKRS</sequence>
<feature type="region of interest" description="Disordered" evidence="1">
    <location>
        <begin position="144"/>
        <end position="171"/>
    </location>
</feature>
<organism evidence="3 4">
    <name type="scientific">Aliikangiella coralliicola</name>
    <dbReference type="NCBI Taxonomy" id="2592383"/>
    <lineage>
        <taxon>Bacteria</taxon>
        <taxon>Pseudomonadati</taxon>
        <taxon>Pseudomonadota</taxon>
        <taxon>Gammaproteobacteria</taxon>
        <taxon>Oceanospirillales</taxon>
        <taxon>Pleioneaceae</taxon>
        <taxon>Aliikangiella</taxon>
    </lineage>
</organism>
<dbReference type="SUPFAM" id="SSF47413">
    <property type="entry name" value="lambda repressor-like DNA-binding domains"/>
    <property type="match status" value="1"/>
</dbReference>
<gene>
    <name evidence="3" type="ORF">FLL46_17745</name>
</gene>
<comment type="caution">
    <text evidence="3">The sequence shown here is derived from an EMBL/GenBank/DDBJ whole genome shotgun (WGS) entry which is preliminary data.</text>
</comment>
<proteinExistence type="predicted"/>
<name>A0A545UB93_9GAMM</name>
<keyword evidence="4" id="KW-1185">Reference proteome</keyword>
<dbReference type="SMART" id="SM00530">
    <property type="entry name" value="HTH_XRE"/>
    <property type="match status" value="1"/>
</dbReference>
<evidence type="ECO:0000313" key="3">
    <source>
        <dbReference type="EMBL" id="TQV86734.1"/>
    </source>
</evidence>
<accession>A0A545UB93</accession>
<evidence type="ECO:0000259" key="2">
    <source>
        <dbReference type="PROSITE" id="PS50943"/>
    </source>
</evidence>
<dbReference type="Gene3D" id="1.10.260.40">
    <property type="entry name" value="lambda repressor-like DNA-binding domains"/>
    <property type="match status" value="1"/>
</dbReference>
<dbReference type="OrthoDB" id="8613261at2"/>
<feature type="domain" description="HTH cro/C1-type" evidence="2">
    <location>
        <begin position="11"/>
        <end position="64"/>
    </location>
</feature>
<dbReference type="PROSITE" id="PS50943">
    <property type="entry name" value="HTH_CROC1"/>
    <property type="match status" value="1"/>
</dbReference>
<protein>
    <submittedName>
        <fullName evidence="3">Helix-turn-helix transcriptional regulator</fullName>
    </submittedName>
</protein>
<dbReference type="InterPro" id="IPR001387">
    <property type="entry name" value="Cro/C1-type_HTH"/>
</dbReference>
<dbReference type="CDD" id="cd00093">
    <property type="entry name" value="HTH_XRE"/>
    <property type="match status" value="1"/>
</dbReference>
<dbReference type="Proteomes" id="UP000315439">
    <property type="component" value="Unassembled WGS sequence"/>
</dbReference>
<evidence type="ECO:0000313" key="4">
    <source>
        <dbReference type="Proteomes" id="UP000315439"/>
    </source>
</evidence>
<dbReference type="AlphaFoldDB" id="A0A545UB93"/>
<dbReference type="EMBL" id="VIKS01000010">
    <property type="protein sequence ID" value="TQV86734.1"/>
    <property type="molecule type" value="Genomic_DNA"/>
</dbReference>
<dbReference type="GO" id="GO:0003677">
    <property type="term" value="F:DNA binding"/>
    <property type="evidence" value="ECO:0007669"/>
    <property type="project" value="InterPro"/>
</dbReference>
<evidence type="ECO:0000256" key="1">
    <source>
        <dbReference type="SAM" id="MobiDB-lite"/>
    </source>
</evidence>